<sequence>MRAARPNRTPCGNSFKPEPSRCSARSWAPGSPKTRRSDAARCSGGKVTRENEALDRVISSSQPDLFISQVGVREAQLCGKAAGSAGSGSGFRLRLGEALQQAHGGTAAAVPPQELLSRVCVRGEVGRVTGRRRSGNSCCRSGGSAAGERGRAAGEPRSKYQV</sequence>
<keyword evidence="2" id="KW-1185">Reference proteome</keyword>
<accession>A0ACB7F951</accession>
<dbReference type="Proteomes" id="UP000805704">
    <property type="component" value="Chromosome 15"/>
</dbReference>
<name>A0ACB7F951_NIBAL</name>
<evidence type="ECO:0000313" key="1">
    <source>
        <dbReference type="EMBL" id="KAG8010438.1"/>
    </source>
</evidence>
<reference evidence="1" key="1">
    <citation type="submission" date="2020-04" db="EMBL/GenBank/DDBJ databases">
        <title>A chromosome-scale assembly and high-density genetic map of the yellow drum (Nibea albiflora) genome.</title>
        <authorList>
            <person name="Xu D."/>
            <person name="Zhang W."/>
            <person name="Chen R."/>
            <person name="Tan P."/>
            <person name="Wang L."/>
            <person name="Song H."/>
            <person name="Tian L."/>
            <person name="Zhu Q."/>
            <person name="Wang B."/>
        </authorList>
    </citation>
    <scope>NUCLEOTIDE SEQUENCE</scope>
    <source>
        <strain evidence="1">ZJHYS-2018</strain>
    </source>
</reference>
<proteinExistence type="predicted"/>
<dbReference type="EMBL" id="CM024803">
    <property type="protein sequence ID" value="KAG8010438.1"/>
    <property type="molecule type" value="Genomic_DNA"/>
</dbReference>
<protein>
    <submittedName>
        <fullName evidence="1">Uncharacterized protein</fullName>
    </submittedName>
</protein>
<evidence type="ECO:0000313" key="2">
    <source>
        <dbReference type="Proteomes" id="UP000805704"/>
    </source>
</evidence>
<gene>
    <name evidence="1" type="ORF">GBF38_009490</name>
</gene>
<organism evidence="1 2">
    <name type="scientific">Nibea albiflora</name>
    <name type="common">Yellow drum</name>
    <name type="synonym">Corvina albiflora</name>
    <dbReference type="NCBI Taxonomy" id="240163"/>
    <lineage>
        <taxon>Eukaryota</taxon>
        <taxon>Metazoa</taxon>
        <taxon>Chordata</taxon>
        <taxon>Craniata</taxon>
        <taxon>Vertebrata</taxon>
        <taxon>Euteleostomi</taxon>
        <taxon>Actinopterygii</taxon>
        <taxon>Neopterygii</taxon>
        <taxon>Teleostei</taxon>
        <taxon>Neoteleostei</taxon>
        <taxon>Acanthomorphata</taxon>
        <taxon>Eupercaria</taxon>
        <taxon>Sciaenidae</taxon>
        <taxon>Nibea</taxon>
    </lineage>
</organism>
<comment type="caution">
    <text evidence="1">The sequence shown here is derived from an EMBL/GenBank/DDBJ whole genome shotgun (WGS) entry which is preliminary data.</text>
</comment>